<dbReference type="InterPro" id="IPR001128">
    <property type="entry name" value="Cyt_P450"/>
</dbReference>
<dbReference type="InterPro" id="IPR050705">
    <property type="entry name" value="Cytochrome_P450_3A"/>
</dbReference>
<evidence type="ECO:0000313" key="14">
    <source>
        <dbReference type="Proteomes" id="UP000596742"/>
    </source>
</evidence>
<evidence type="ECO:0000256" key="12">
    <source>
        <dbReference type="SAM" id="Phobius"/>
    </source>
</evidence>
<keyword evidence="7 11" id="KW-0560">Oxidoreductase</keyword>
<feature type="transmembrane region" description="Helical" evidence="12">
    <location>
        <begin position="12"/>
        <end position="30"/>
    </location>
</feature>
<dbReference type="EMBL" id="UYJE01003328">
    <property type="protein sequence ID" value="VDI18296.1"/>
    <property type="molecule type" value="Genomic_DNA"/>
</dbReference>
<protein>
    <submittedName>
        <fullName evidence="13">Cytochrome P450, family 3, subfamily A</fullName>
        <ecNumber evidence="13">1.14.14.1</ecNumber>
    </submittedName>
</protein>
<dbReference type="GO" id="GO:0020037">
    <property type="term" value="F:heme binding"/>
    <property type="evidence" value="ECO:0007669"/>
    <property type="project" value="InterPro"/>
</dbReference>
<comment type="caution">
    <text evidence="13">The sequence shown here is derived from an EMBL/GenBank/DDBJ whole genome shotgun (WGS) entry which is preliminary data.</text>
</comment>
<dbReference type="InterPro" id="IPR002401">
    <property type="entry name" value="Cyt_P450_E_grp-I"/>
</dbReference>
<evidence type="ECO:0000256" key="9">
    <source>
        <dbReference type="ARBA" id="ARBA00043906"/>
    </source>
</evidence>
<evidence type="ECO:0000256" key="5">
    <source>
        <dbReference type="ARBA" id="ARBA00022723"/>
    </source>
</evidence>
<evidence type="ECO:0000256" key="11">
    <source>
        <dbReference type="RuleBase" id="RU000461"/>
    </source>
</evidence>
<keyword evidence="12" id="KW-1133">Transmembrane helix</keyword>
<proteinExistence type="inferred from homology"/>
<gene>
    <name evidence="13" type="ORF">MGAL_10B025956</name>
</gene>
<comment type="similarity">
    <text evidence="3 11">Belongs to the cytochrome P450 family.</text>
</comment>
<dbReference type="CDD" id="cd11055">
    <property type="entry name" value="CYP3A-like"/>
    <property type="match status" value="1"/>
</dbReference>
<accession>A0A8B6DGF8</accession>
<dbReference type="SUPFAM" id="SSF48264">
    <property type="entry name" value="Cytochrome P450"/>
    <property type="match status" value="1"/>
</dbReference>
<dbReference type="PANTHER" id="PTHR24302">
    <property type="entry name" value="CYTOCHROME P450 FAMILY 3"/>
    <property type="match status" value="1"/>
</dbReference>
<organism evidence="13 14">
    <name type="scientific">Mytilus galloprovincialis</name>
    <name type="common">Mediterranean mussel</name>
    <dbReference type="NCBI Taxonomy" id="29158"/>
    <lineage>
        <taxon>Eukaryota</taxon>
        <taxon>Metazoa</taxon>
        <taxon>Spiralia</taxon>
        <taxon>Lophotrochozoa</taxon>
        <taxon>Mollusca</taxon>
        <taxon>Bivalvia</taxon>
        <taxon>Autobranchia</taxon>
        <taxon>Pteriomorphia</taxon>
        <taxon>Mytilida</taxon>
        <taxon>Mytiloidea</taxon>
        <taxon>Mytilidae</taxon>
        <taxon>Mytilinae</taxon>
        <taxon>Mytilus</taxon>
    </lineage>
</organism>
<dbReference type="InterPro" id="IPR017972">
    <property type="entry name" value="Cyt_P450_CS"/>
</dbReference>
<keyword evidence="6" id="KW-0492">Microsome</keyword>
<sequence>MDVLGFIDLPGWVLTIIIILITLYLYSLWYHSLWRRLGIPGPRPIPFLGILPRYKQGLAKTDLELINTYGSVVGIYHGHLPVLLVSDPEMVKEIFIKEFSNYTNRPVPFKMDEHSAFSVGTAKDNHWKFLRSTISPTFSSGKLKLMVPKIQRCCSNLVENIKQQSKQGEQVDMKGVCETFTMDVIASTAFGIDVNSQNEPNNQFVKHAKAAALGEIFGPKFFLIMMFPILKHFFTIHFMKKEAVDFFRSVVESAIGLRKKGQEVYNDFLQLMLNARHDDKQSDYFTIGDLKEFKNRGLNNSEVKENAVTFFVAGYDTTANTLAFACYCLATNHDVQDKCLEEIENICHGERPQFEDLSKLEYLDRFFNEVLRLYASAVRIQRGGKQGITVKGVYIPKDVDISVPLYALHRNPTYWPDPEKFDPDRFTEENKAKRPDYAFIPFGVGPRICIGMRLALMEVKMALVFLLQNFSFSPCSKTEIPIELETGGLIRAKNGIPLKINNREKP</sequence>
<keyword evidence="11" id="KW-0503">Monooxygenase</keyword>
<dbReference type="GO" id="GO:0005506">
    <property type="term" value="F:iron ion binding"/>
    <property type="evidence" value="ECO:0007669"/>
    <property type="project" value="InterPro"/>
</dbReference>
<dbReference type="Proteomes" id="UP000596742">
    <property type="component" value="Unassembled WGS sequence"/>
</dbReference>
<evidence type="ECO:0000256" key="10">
    <source>
        <dbReference type="PIRSR" id="PIRSR602401-1"/>
    </source>
</evidence>
<keyword evidence="5 10" id="KW-0479">Metal-binding</keyword>
<comment type="function">
    <text evidence="9">Cytochromes P450 are a group of heme-thiolate monooxygenases. They oxidize a variety of structurally unrelated compounds, including steroids, fatty acids, and xenobiotics.</text>
</comment>
<comment type="cofactor">
    <cofactor evidence="10">
        <name>heme</name>
        <dbReference type="ChEBI" id="CHEBI:30413"/>
    </cofactor>
</comment>
<keyword evidence="12" id="KW-0472">Membrane</keyword>
<evidence type="ECO:0000256" key="2">
    <source>
        <dbReference type="ARBA" id="ARBA00004406"/>
    </source>
</evidence>
<evidence type="ECO:0000256" key="7">
    <source>
        <dbReference type="ARBA" id="ARBA00023002"/>
    </source>
</evidence>
<keyword evidence="8 10" id="KW-0408">Iron</keyword>
<dbReference type="PANTHER" id="PTHR24302:SF15">
    <property type="entry name" value="FATTY-ACID PEROXYGENASE"/>
    <property type="match status" value="1"/>
</dbReference>
<dbReference type="GO" id="GO:0008395">
    <property type="term" value="F:steroid hydroxylase activity"/>
    <property type="evidence" value="ECO:0007669"/>
    <property type="project" value="TreeGrafter"/>
</dbReference>
<comment type="subcellular location">
    <subcellularLocation>
        <location evidence="2">Endoplasmic reticulum membrane</location>
        <topology evidence="2">Peripheral membrane protein</topology>
    </subcellularLocation>
    <subcellularLocation>
        <location evidence="1">Microsome membrane</location>
        <topology evidence="1">Peripheral membrane protein</topology>
    </subcellularLocation>
</comment>
<keyword evidence="6" id="KW-0256">Endoplasmic reticulum</keyword>
<keyword evidence="12" id="KW-0812">Transmembrane</keyword>
<dbReference type="OrthoDB" id="1470350at2759"/>
<dbReference type="PRINTS" id="PR00463">
    <property type="entry name" value="EP450I"/>
</dbReference>
<keyword evidence="4 10" id="KW-0349">Heme</keyword>
<dbReference type="PROSITE" id="PS00086">
    <property type="entry name" value="CYTOCHROME_P450"/>
    <property type="match status" value="1"/>
</dbReference>
<dbReference type="FunFam" id="1.10.630.10:FF:000042">
    <property type="entry name" value="Cytochrome P450"/>
    <property type="match status" value="1"/>
</dbReference>
<evidence type="ECO:0000313" key="13">
    <source>
        <dbReference type="EMBL" id="VDI18296.1"/>
    </source>
</evidence>
<dbReference type="AlphaFoldDB" id="A0A8B6DGF8"/>
<dbReference type="InterPro" id="IPR036396">
    <property type="entry name" value="Cyt_P450_sf"/>
</dbReference>
<evidence type="ECO:0000256" key="3">
    <source>
        <dbReference type="ARBA" id="ARBA00010617"/>
    </source>
</evidence>
<dbReference type="Gene3D" id="1.10.630.10">
    <property type="entry name" value="Cytochrome P450"/>
    <property type="match status" value="1"/>
</dbReference>
<dbReference type="GO" id="GO:0005789">
    <property type="term" value="C:endoplasmic reticulum membrane"/>
    <property type="evidence" value="ECO:0007669"/>
    <property type="project" value="UniProtKB-SubCell"/>
</dbReference>
<feature type="binding site" description="axial binding residue" evidence="10">
    <location>
        <position position="449"/>
    </location>
    <ligand>
        <name>heme</name>
        <dbReference type="ChEBI" id="CHEBI:30413"/>
    </ligand>
    <ligandPart>
        <name>Fe</name>
        <dbReference type="ChEBI" id="CHEBI:18248"/>
    </ligandPart>
</feature>
<evidence type="ECO:0000256" key="4">
    <source>
        <dbReference type="ARBA" id="ARBA00022617"/>
    </source>
</evidence>
<dbReference type="EC" id="1.14.14.1" evidence="13"/>
<evidence type="ECO:0000256" key="6">
    <source>
        <dbReference type="ARBA" id="ARBA00022848"/>
    </source>
</evidence>
<name>A0A8B6DGF8_MYTGA</name>
<keyword evidence="14" id="KW-1185">Reference proteome</keyword>
<dbReference type="GO" id="GO:0016712">
    <property type="term" value="F:oxidoreductase activity, acting on paired donors, with incorporation or reduction of molecular oxygen, reduced flavin or flavoprotein as one donor, and incorporation of one atom of oxygen"/>
    <property type="evidence" value="ECO:0007669"/>
    <property type="project" value="UniProtKB-EC"/>
</dbReference>
<dbReference type="Pfam" id="PF00067">
    <property type="entry name" value="p450"/>
    <property type="match status" value="1"/>
</dbReference>
<evidence type="ECO:0000256" key="1">
    <source>
        <dbReference type="ARBA" id="ARBA00004174"/>
    </source>
</evidence>
<evidence type="ECO:0000256" key="8">
    <source>
        <dbReference type="ARBA" id="ARBA00023004"/>
    </source>
</evidence>
<dbReference type="PRINTS" id="PR00385">
    <property type="entry name" value="P450"/>
</dbReference>
<reference evidence="13" key="1">
    <citation type="submission" date="2018-11" db="EMBL/GenBank/DDBJ databases">
        <authorList>
            <person name="Alioto T."/>
            <person name="Alioto T."/>
        </authorList>
    </citation>
    <scope>NUCLEOTIDE SEQUENCE</scope>
</reference>